<keyword evidence="1" id="KW-1133">Transmembrane helix</keyword>
<keyword evidence="1" id="KW-0812">Transmembrane</keyword>
<protein>
    <submittedName>
        <fullName evidence="2">Uncharacterized protein</fullName>
    </submittedName>
</protein>
<gene>
    <name evidence="2" type="ORF">ABTW24_00830</name>
</gene>
<evidence type="ECO:0000313" key="3">
    <source>
        <dbReference type="Proteomes" id="UP001566204"/>
    </source>
</evidence>
<keyword evidence="1" id="KW-0472">Membrane</keyword>
<feature type="transmembrane region" description="Helical" evidence="1">
    <location>
        <begin position="6"/>
        <end position="26"/>
    </location>
</feature>
<dbReference type="EMBL" id="JBEOQB010000001">
    <property type="protein sequence ID" value="MEZ0450136.1"/>
    <property type="molecule type" value="Genomic_DNA"/>
</dbReference>
<evidence type="ECO:0000256" key="1">
    <source>
        <dbReference type="SAM" id="Phobius"/>
    </source>
</evidence>
<keyword evidence="3" id="KW-1185">Reference proteome</keyword>
<comment type="caution">
    <text evidence="2">The sequence shown here is derived from an EMBL/GenBank/DDBJ whole genome shotgun (WGS) entry which is preliminary data.</text>
</comment>
<reference evidence="2 3" key="1">
    <citation type="submission" date="2024-06" db="EMBL/GenBank/DDBJ databases">
        <title>Soil Sphingobacterium thalpophilum.</title>
        <authorList>
            <person name="Yang J."/>
            <person name="Li J."/>
        </authorList>
    </citation>
    <scope>NUCLEOTIDE SEQUENCE [LARGE SCALE GENOMIC DNA]</scope>
    <source>
        <strain evidence="2 3">22g91tb</strain>
    </source>
</reference>
<organism evidence="2 3">
    <name type="scientific">Sphingobacterium thalpophilum</name>
    <dbReference type="NCBI Taxonomy" id="259"/>
    <lineage>
        <taxon>Bacteria</taxon>
        <taxon>Pseudomonadati</taxon>
        <taxon>Bacteroidota</taxon>
        <taxon>Sphingobacteriia</taxon>
        <taxon>Sphingobacteriales</taxon>
        <taxon>Sphingobacteriaceae</taxon>
        <taxon>Sphingobacterium</taxon>
    </lineage>
</organism>
<name>A0ABV4H947_9SPHI</name>
<proteinExistence type="predicted"/>
<dbReference type="RefSeq" id="WP_324758837.1">
    <property type="nucleotide sequence ID" value="NZ_CP141191.1"/>
</dbReference>
<evidence type="ECO:0000313" key="2">
    <source>
        <dbReference type="EMBL" id="MEZ0450136.1"/>
    </source>
</evidence>
<sequence>MLFLFIQMLLFLKYFPFFCIENLYYLNVPMMKTGKIQKIKVYRRKCKEFDILLFYRIILQRISRHLSPEEVSFLMGKPLDFMAKAETFKIKIIFLHDLFVIQRVLGVNSLDSMLHEGIELSSQKNMYELHVTTLADRVIYELYKVDVEQNQKITEFKLIDIRHDTAPYKSSTTEIKMIGAFLEERIDDGYFNEERLPDELHNLCCEKLGKYIHPKNLMKVLDDLLNHSDERKIVRKETGYRFVYVLANCEISTEKK</sequence>
<accession>A0ABV4H947</accession>
<dbReference type="Proteomes" id="UP001566204">
    <property type="component" value="Unassembled WGS sequence"/>
</dbReference>